<name>A0AAW1Y3W9_RUBAR</name>
<feature type="coiled-coil region" evidence="1">
    <location>
        <begin position="41"/>
        <end position="68"/>
    </location>
</feature>
<evidence type="ECO:0000256" key="1">
    <source>
        <dbReference type="SAM" id="Coils"/>
    </source>
</evidence>
<dbReference type="AlphaFoldDB" id="A0AAW1Y3W9"/>
<dbReference type="InterPro" id="IPR040262">
    <property type="entry name" value="At4g38062-like"/>
</dbReference>
<proteinExistence type="predicted"/>
<evidence type="ECO:0000256" key="2">
    <source>
        <dbReference type="SAM" id="MobiDB-lite"/>
    </source>
</evidence>
<organism evidence="3 4">
    <name type="scientific">Rubus argutus</name>
    <name type="common">Southern blackberry</name>
    <dbReference type="NCBI Taxonomy" id="59490"/>
    <lineage>
        <taxon>Eukaryota</taxon>
        <taxon>Viridiplantae</taxon>
        <taxon>Streptophyta</taxon>
        <taxon>Embryophyta</taxon>
        <taxon>Tracheophyta</taxon>
        <taxon>Spermatophyta</taxon>
        <taxon>Magnoliopsida</taxon>
        <taxon>eudicotyledons</taxon>
        <taxon>Gunneridae</taxon>
        <taxon>Pentapetalae</taxon>
        <taxon>rosids</taxon>
        <taxon>fabids</taxon>
        <taxon>Rosales</taxon>
        <taxon>Rosaceae</taxon>
        <taxon>Rosoideae</taxon>
        <taxon>Rosoideae incertae sedis</taxon>
        <taxon>Rubus</taxon>
    </lineage>
</organism>
<accession>A0AAW1Y3W9</accession>
<dbReference type="Proteomes" id="UP001457282">
    <property type="component" value="Unassembled WGS sequence"/>
</dbReference>
<dbReference type="PANTHER" id="PTHR45287:SF3">
    <property type="entry name" value="PROTEIN, PUTATIVE-RELATED"/>
    <property type="match status" value="1"/>
</dbReference>
<evidence type="ECO:0000313" key="3">
    <source>
        <dbReference type="EMBL" id="KAK9943105.1"/>
    </source>
</evidence>
<dbReference type="EMBL" id="JBEDUW010000002">
    <property type="protein sequence ID" value="KAK9943105.1"/>
    <property type="molecule type" value="Genomic_DNA"/>
</dbReference>
<feature type="compositionally biased region" description="Basic and acidic residues" evidence="2">
    <location>
        <begin position="176"/>
        <end position="186"/>
    </location>
</feature>
<sequence length="186" mass="21355">MEATILARFDAEQCAEQDKERLFKVVNEKDQNIQSLEVRKLVSSKTTVEELEELLEAKNLETNKLLVERRSLDSIVKQLEFEKTIFLQETRKLSKEREHILVHLEEFCDRIGELTYEDTGMMDVLETLLHGFKEEVGSPIGLTVNNSLYDSTQENESSSISASPRKLEASSAGRLPLKEMNHRQLS</sequence>
<keyword evidence="1" id="KW-0175">Coiled coil</keyword>
<comment type="caution">
    <text evidence="3">The sequence shown here is derived from an EMBL/GenBank/DDBJ whole genome shotgun (WGS) entry which is preliminary data.</text>
</comment>
<feature type="region of interest" description="Disordered" evidence="2">
    <location>
        <begin position="153"/>
        <end position="186"/>
    </location>
</feature>
<keyword evidence="4" id="KW-1185">Reference proteome</keyword>
<evidence type="ECO:0000313" key="4">
    <source>
        <dbReference type="Proteomes" id="UP001457282"/>
    </source>
</evidence>
<protein>
    <submittedName>
        <fullName evidence="3">Uncharacterized protein</fullName>
    </submittedName>
</protein>
<feature type="compositionally biased region" description="Polar residues" evidence="2">
    <location>
        <begin position="153"/>
        <end position="162"/>
    </location>
</feature>
<reference evidence="3 4" key="1">
    <citation type="journal article" date="2023" name="G3 (Bethesda)">
        <title>A chromosome-length genome assembly and annotation of blackberry (Rubus argutus, cv. 'Hillquist').</title>
        <authorList>
            <person name="Bruna T."/>
            <person name="Aryal R."/>
            <person name="Dudchenko O."/>
            <person name="Sargent D.J."/>
            <person name="Mead D."/>
            <person name="Buti M."/>
            <person name="Cavallini A."/>
            <person name="Hytonen T."/>
            <person name="Andres J."/>
            <person name="Pham M."/>
            <person name="Weisz D."/>
            <person name="Mascagni F."/>
            <person name="Usai G."/>
            <person name="Natali L."/>
            <person name="Bassil N."/>
            <person name="Fernandez G.E."/>
            <person name="Lomsadze A."/>
            <person name="Armour M."/>
            <person name="Olukolu B."/>
            <person name="Poorten T."/>
            <person name="Britton C."/>
            <person name="Davik J."/>
            <person name="Ashrafi H."/>
            <person name="Aiden E.L."/>
            <person name="Borodovsky M."/>
            <person name="Worthington M."/>
        </authorList>
    </citation>
    <scope>NUCLEOTIDE SEQUENCE [LARGE SCALE GENOMIC DNA]</scope>
    <source>
        <strain evidence="3">PI 553951</strain>
    </source>
</reference>
<gene>
    <name evidence="3" type="ORF">M0R45_008724</name>
</gene>
<dbReference type="PANTHER" id="PTHR45287">
    <property type="entry name" value="OS03G0691500 PROTEIN"/>
    <property type="match status" value="1"/>
</dbReference>